<sequence>MVLKQNFTIKQKIDDVIKDLIILAHEILVLLLLVLMNHKETCDHEHDEPRECPNRNDGCQETLSFKDMTDHITNHCLYSLVPCPDCQSPVMRKDLQNHQDDCTRYPITCKFHCDVGELPREEFRLPECLITFCACVSFPFFCNWSFFTNSSKDPEAEDLRDSVNTIIRDVNKVTISVSSQTQGSLTSTSRLRGLSTDNAKSNTCFSQSKPFVQFSADHQ</sequence>
<dbReference type="InterPro" id="IPR001293">
    <property type="entry name" value="Znf_TRAF"/>
</dbReference>
<protein>
    <recommendedName>
        <fullName evidence="5">TRAF-type domain-containing protein</fullName>
    </recommendedName>
</protein>
<dbReference type="Pfam" id="PF02176">
    <property type="entry name" value="zf-TRAF"/>
    <property type="match status" value="1"/>
</dbReference>
<keyword evidence="3 4" id="KW-0862">Zinc</keyword>
<keyword evidence="1 4" id="KW-0479">Metal-binding</keyword>
<keyword evidence="2 4" id="KW-0863">Zinc-finger</keyword>
<organism evidence="6 7">
    <name type="scientific">Mytilus edulis</name>
    <name type="common">Blue mussel</name>
    <dbReference type="NCBI Taxonomy" id="6550"/>
    <lineage>
        <taxon>Eukaryota</taxon>
        <taxon>Metazoa</taxon>
        <taxon>Spiralia</taxon>
        <taxon>Lophotrochozoa</taxon>
        <taxon>Mollusca</taxon>
        <taxon>Bivalvia</taxon>
        <taxon>Autobranchia</taxon>
        <taxon>Pteriomorphia</taxon>
        <taxon>Mytilida</taxon>
        <taxon>Mytiloidea</taxon>
        <taxon>Mytilidae</taxon>
        <taxon>Mytilinae</taxon>
        <taxon>Mytilus</taxon>
    </lineage>
</organism>
<accession>A0A8S3SN54</accession>
<keyword evidence="7" id="KW-1185">Reference proteome</keyword>
<feature type="domain" description="TRAF-type" evidence="5">
    <location>
        <begin position="71"/>
        <end position="113"/>
    </location>
</feature>
<evidence type="ECO:0000256" key="4">
    <source>
        <dbReference type="PROSITE-ProRule" id="PRU00207"/>
    </source>
</evidence>
<evidence type="ECO:0000259" key="5">
    <source>
        <dbReference type="PROSITE" id="PS50145"/>
    </source>
</evidence>
<feature type="zinc finger region" description="TRAF-type" evidence="4">
    <location>
        <begin position="71"/>
        <end position="113"/>
    </location>
</feature>
<dbReference type="GO" id="GO:0008270">
    <property type="term" value="F:zinc ion binding"/>
    <property type="evidence" value="ECO:0007669"/>
    <property type="project" value="UniProtKB-KW"/>
</dbReference>
<evidence type="ECO:0000313" key="6">
    <source>
        <dbReference type="EMBL" id="CAG2222708.1"/>
    </source>
</evidence>
<dbReference type="Proteomes" id="UP000683360">
    <property type="component" value="Unassembled WGS sequence"/>
</dbReference>
<evidence type="ECO:0000256" key="1">
    <source>
        <dbReference type="ARBA" id="ARBA00022723"/>
    </source>
</evidence>
<evidence type="ECO:0000256" key="3">
    <source>
        <dbReference type="ARBA" id="ARBA00022833"/>
    </source>
</evidence>
<gene>
    <name evidence="6" type="ORF">MEDL_36026</name>
</gene>
<dbReference type="InterPro" id="IPR013083">
    <property type="entry name" value="Znf_RING/FYVE/PHD"/>
</dbReference>
<proteinExistence type="predicted"/>
<dbReference type="OrthoDB" id="5947827at2759"/>
<dbReference type="PROSITE" id="PS50145">
    <property type="entry name" value="ZF_TRAF"/>
    <property type="match status" value="1"/>
</dbReference>
<name>A0A8S3SN54_MYTED</name>
<dbReference type="Gene3D" id="3.30.40.10">
    <property type="entry name" value="Zinc/RING finger domain, C3HC4 (zinc finger)"/>
    <property type="match status" value="1"/>
</dbReference>
<evidence type="ECO:0000256" key="2">
    <source>
        <dbReference type="ARBA" id="ARBA00022771"/>
    </source>
</evidence>
<dbReference type="AlphaFoldDB" id="A0A8S3SN54"/>
<dbReference type="SUPFAM" id="SSF49599">
    <property type="entry name" value="TRAF domain-like"/>
    <property type="match status" value="1"/>
</dbReference>
<evidence type="ECO:0000313" key="7">
    <source>
        <dbReference type="Proteomes" id="UP000683360"/>
    </source>
</evidence>
<comment type="caution">
    <text evidence="6">The sequence shown here is derived from an EMBL/GenBank/DDBJ whole genome shotgun (WGS) entry which is preliminary data.</text>
</comment>
<dbReference type="EMBL" id="CAJPWZ010001766">
    <property type="protein sequence ID" value="CAG2222708.1"/>
    <property type="molecule type" value="Genomic_DNA"/>
</dbReference>
<reference evidence="6" key="1">
    <citation type="submission" date="2021-03" db="EMBL/GenBank/DDBJ databases">
        <authorList>
            <person name="Bekaert M."/>
        </authorList>
    </citation>
    <scope>NUCLEOTIDE SEQUENCE</scope>
</reference>